<reference evidence="3" key="1">
    <citation type="submission" date="2021-04" db="EMBL/GenBank/DDBJ databases">
        <title>novel species isolated from subtropical streams in China.</title>
        <authorList>
            <person name="Lu H."/>
        </authorList>
    </citation>
    <scope>NUCLEOTIDE SEQUENCE</scope>
    <source>
        <strain evidence="3">FT137W</strain>
    </source>
</reference>
<dbReference type="InterPro" id="IPR036890">
    <property type="entry name" value="HATPase_C_sf"/>
</dbReference>
<keyword evidence="3" id="KW-0808">Transferase</keyword>
<dbReference type="Pfam" id="PF06580">
    <property type="entry name" value="His_kinase"/>
    <property type="match status" value="1"/>
</dbReference>
<feature type="domain" description="Signal transduction histidine kinase internal region" evidence="2">
    <location>
        <begin position="162"/>
        <end position="240"/>
    </location>
</feature>
<keyword evidence="1" id="KW-0472">Membrane</keyword>
<sequence>MILSRTARIVSAAWLLFWGLLVVTAVQDFVRDGGTAIWQPVLWELSSGVSATFLTLLQLHLTRRYDHLLATPWRWFQRQLIWIPFNSLAFVPMAFSIRHGVYALMGETYTHQAWPQLFLYESIKISLFFAIFIVSRFGVLSFQKMLDERARAEQTKHLLNQAQLFRLTQQMQPHFLFNALNTISSLMQTDVARADAVLQQLADMLRASLDLSEQYEITLASELRLARAYATLMTERFVDRVEIDWDIDDASLACKVPVMSLQPLIENVFKHTVETRRHMTHIKVSAALFEGQLVLRVEDDSGSLGPSGNGIGIVNLRARLEALHLDQASFKLVQLSPAGVRAEVSLPCVY</sequence>
<keyword evidence="1" id="KW-1133">Transmembrane helix</keyword>
<proteinExistence type="predicted"/>
<dbReference type="Gene3D" id="3.30.565.10">
    <property type="entry name" value="Histidine kinase-like ATPase, C-terminal domain"/>
    <property type="match status" value="1"/>
</dbReference>
<dbReference type="GO" id="GO:0016020">
    <property type="term" value="C:membrane"/>
    <property type="evidence" value="ECO:0007669"/>
    <property type="project" value="InterPro"/>
</dbReference>
<dbReference type="InterPro" id="IPR050640">
    <property type="entry name" value="Bact_2-comp_sensor_kinase"/>
</dbReference>
<dbReference type="GO" id="GO:0000155">
    <property type="term" value="F:phosphorelay sensor kinase activity"/>
    <property type="evidence" value="ECO:0007669"/>
    <property type="project" value="InterPro"/>
</dbReference>
<dbReference type="RefSeq" id="WP_212675616.1">
    <property type="nucleotide sequence ID" value="NZ_JAGSPJ010000004.1"/>
</dbReference>
<accession>A0A941DZP0</accession>
<dbReference type="SUPFAM" id="SSF55874">
    <property type="entry name" value="ATPase domain of HSP90 chaperone/DNA topoisomerase II/histidine kinase"/>
    <property type="match status" value="1"/>
</dbReference>
<keyword evidence="4" id="KW-1185">Reference proteome</keyword>
<keyword evidence="1" id="KW-0812">Transmembrane</keyword>
<evidence type="ECO:0000259" key="2">
    <source>
        <dbReference type="Pfam" id="PF06580"/>
    </source>
</evidence>
<dbReference type="AlphaFoldDB" id="A0A941DZP0"/>
<gene>
    <name evidence="3" type="ORF">KDM90_10805</name>
</gene>
<evidence type="ECO:0000256" key="1">
    <source>
        <dbReference type="SAM" id="Phobius"/>
    </source>
</evidence>
<dbReference type="InterPro" id="IPR010559">
    <property type="entry name" value="Sig_transdc_His_kin_internal"/>
</dbReference>
<feature type="transmembrane region" description="Helical" evidence="1">
    <location>
        <begin position="41"/>
        <end position="59"/>
    </location>
</feature>
<feature type="transmembrane region" description="Helical" evidence="1">
    <location>
        <begin position="80"/>
        <end position="97"/>
    </location>
</feature>
<dbReference type="EMBL" id="JAGSPJ010000004">
    <property type="protein sequence ID" value="MBR7800484.1"/>
    <property type="molecule type" value="Genomic_DNA"/>
</dbReference>
<dbReference type="PANTHER" id="PTHR34220">
    <property type="entry name" value="SENSOR HISTIDINE KINASE YPDA"/>
    <property type="match status" value="1"/>
</dbReference>
<evidence type="ECO:0000313" key="3">
    <source>
        <dbReference type="EMBL" id="MBR7800484.1"/>
    </source>
</evidence>
<evidence type="ECO:0000313" key="4">
    <source>
        <dbReference type="Proteomes" id="UP000678545"/>
    </source>
</evidence>
<name>A0A941DZP0_9BURK</name>
<feature type="transmembrane region" description="Helical" evidence="1">
    <location>
        <begin position="117"/>
        <end position="139"/>
    </location>
</feature>
<keyword evidence="3" id="KW-0418">Kinase</keyword>
<protein>
    <submittedName>
        <fullName evidence="3">Histidine kinase</fullName>
    </submittedName>
</protein>
<organism evidence="3 4">
    <name type="scientific">Undibacterium fentianense</name>
    <dbReference type="NCBI Taxonomy" id="2828728"/>
    <lineage>
        <taxon>Bacteria</taxon>
        <taxon>Pseudomonadati</taxon>
        <taxon>Pseudomonadota</taxon>
        <taxon>Betaproteobacteria</taxon>
        <taxon>Burkholderiales</taxon>
        <taxon>Oxalobacteraceae</taxon>
        <taxon>Undibacterium</taxon>
    </lineage>
</organism>
<comment type="caution">
    <text evidence="3">The sequence shown here is derived from an EMBL/GenBank/DDBJ whole genome shotgun (WGS) entry which is preliminary data.</text>
</comment>
<dbReference type="Proteomes" id="UP000678545">
    <property type="component" value="Unassembled WGS sequence"/>
</dbReference>
<dbReference type="PANTHER" id="PTHR34220:SF9">
    <property type="entry name" value="SIGNAL TRANSDUCTION HISTIDINE KINASE INTERNAL REGION DOMAIN-CONTAINING PROTEIN"/>
    <property type="match status" value="1"/>
</dbReference>